<feature type="compositionally biased region" description="Polar residues" evidence="1">
    <location>
        <begin position="816"/>
        <end position="828"/>
    </location>
</feature>
<dbReference type="VEuPathDB" id="FungiDB:BO82DRAFT_211969"/>
<feature type="compositionally biased region" description="Pro residues" evidence="1">
    <location>
        <begin position="410"/>
        <end position="423"/>
    </location>
</feature>
<keyword evidence="3" id="KW-1185">Reference proteome</keyword>
<feature type="region of interest" description="Disordered" evidence="1">
    <location>
        <begin position="450"/>
        <end position="829"/>
    </location>
</feature>
<feature type="compositionally biased region" description="Polar residues" evidence="1">
    <location>
        <begin position="1303"/>
        <end position="1312"/>
    </location>
</feature>
<dbReference type="OrthoDB" id="5416983at2759"/>
<dbReference type="GeneID" id="37133451"/>
<feature type="compositionally biased region" description="Basic and acidic residues" evidence="1">
    <location>
        <begin position="463"/>
        <end position="473"/>
    </location>
</feature>
<accession>A0A319CPI1</accession>
<feature type="region of interest" description="Disordered" evidence="1">
    <location>
        <begin position="1295"/>
        <end position="1362"/>
    </location>
</feature>
<proteinExistence type="predicted"/>
<name>A0A319CPI1_9EURO</name>
<feature type="region of interest" description="Disordered" evidence="1">
    <location>
        <begin position="894"/>
        <end position="914"/>
    </location>
</feature>
<feature type="region of interest" description="Disordered" evidence="1">
    <location>
        <begin position="1059"/>
        <end position="1090"/>
    </location>
</feature>
<protein>
    <recommendedName>
        <fullName evidence="4">PI-PLC Y-box domain-containing protein</fullName>
    </recommendedName>
</protein>
<feature type="compositionally biased region" description="Basic and acidic residues" evidence="1">
    <location>
        <begin position="488"/>
        <end position="498"/>
    </location>
</feature>
<feature type="compositionally biased region" description="Low complexity" evidence="1">
    <location>
        <begin position="202"/>
        <end position="217"/>
    </location>
</feature>
<feature type="compositionally biased region" description="Basic and acidic residues" evidence="1">
    <location>
        <begin position="750"/>
        <end position="766"/>
    </location>
</feature>
<feature type="compositionally biased region" description="Pro residues" evidence="1">
    <location>
        <begin position="729"/>
        <end position="738"/>
    </location>
</feature>
<feature type="region of interest" description="Disordered" evidence="1">
    <location>
        <begin position="929"/>
        <end position="948"/>
    </location>
</feature>
<dbReference type="RefSeq" id="XP_025495067.1">
    <property type="nucleotide sequence ID" value="XM_025630710.1"/>
</dbReference>
<feature type="compositionally biased region" description="Polar residues" evidence="1">
    <location>
        <begin position="16"/>
        <end position="28"/>
    </location>
</feature>
<feature type="compositionally biased region" description="Polar residues" evidence="1">
    <location>
        <begin position="137"/>
        <end position="154"/>
    </location>
</feature>
<evidence type="ECO:0000313" key="3">
    <source>
        <dbReference type="Proteomes" id="UP000248340"/>
    </source>
</evidence>
<evidence type="ECO:0008006" key="4">
    <source>
        <dbReference type="Google" id="ProtNLM"/>
    </source>
</evidence>
<dbReference type="STRING" id="1448315.A0A319CPI1"/>
<evidence type="ECO:0000256" key="1">
    <source>
        <dbReference type="SAM" id="MobiDB-lite"/>
    </source>
</evidence>
<feature type="region of interest" description="Disordered" evidence="1">
    <location>
        <begin position="351"/>
        <end position="423"/>
    </location>
</feature>
<evidence type="ECO:0000313" key="2">
    <source>
        <dbReference type="EMBL" id="PYH84867.1"/>
    </source>
</evidence>
<feature type="compositionally biased region" description="Polar residues" evidence="1">
    <location>
        <begin position="252"/>
        <end position="264"/>
    </location>
</feature>
<reference evidence="2 3" key="1">
    <citation type="submission" date="2016-12" db="EMBL/GenBank/DDBJ databases">
        <title>The genomes of Aspergillus section Nigri reveals drivers in fungal speciation.</title>
        <authorList>
            <consortium name="DOE Joint Genome Institute"/>
            <person name="Vesth T.C."/>
            <person name="Nybo J."/>
            <person name="Theobald S."/>
            <person name="Brandl J."/>
            <person name="Frisvad J.C."/>
            <person name="Nielsen K.F."/>
            <person name="Lyhne E.K."/>
            <person name="Kogle M.E."/>
            <person name="Kuo A."/>
            <person name="Riley R."/>
            <person name="Clum A."/>
            <person name="Nolan M."/>
            <person name="Lipzen A."/>
            <person name="Salamov A."/>
            <person name="Henrissat B."/>
            <person name="Wiebenga A."/>
            <person name="De Vries R.P."/>
            <person name="Grigoriev I.V."/>
            <person name="Mortensen U.H."/>
            <person name="Andersen M.R."/>
            <person name="Baker S.E."/>
        </authorList>
    </citation>
    <scope>NUCLEOTIDE SEQUENCE [LARGE SCALE GENOMIC DNA]</scope>
    <source>
        <strain evidence="2 3">CBS 121591</strain>
    </source>
</reference>
<feature type="compositionally biased region" description="Low complexity" evidence="1">
    <location>
        <begin position="550"/>
        <end position="568"/>
    </location>
</feature>
<gene>
    <name evidence="2" type="ORF">BO82DRAFT_211969</name>
</gene>
<feature type="compositionally biased region" description="Polar residues" evidence="1">
    <location>
        <begin position="1324"/>
        <end position="1342"/>
    </location>
</feature>
<feature type="compositionally biased region" description="Basic and acidic residues" evidence="1">
    <location>
        <begin position="596"/>
        <end position="612"/>
    </location>
</feature>
<feature type="compositionally biased region" description="Polar residues" evidence="1">
    <location>
        <begin position="627"/>
        <end position="647"/>
    </location>
</feature>
<feature type="compositionally biased region" description="Polar residues" evidence="1">
    <location>
        <begin position="530"/>
        <end position="542"/>
    </location>
</feature>
<feature type="region of interest" description="Disordered" evidence="1">
    <location>
        <begin position="137"/>
        <end position="333"/>
    </location>
</feature>
<organism evidence="2 3">
    <name type="scientific">Aspergillus uvarum CBS 121591</name>
    <dbReference type="NCBI Taxonomy" id="1448315"/>
    <lineage>
        <taxon>Eukaryota</taxon>
        <taxon>Fungi</taxon>
        <taxon>Dikarya</taxon>
        <taxon>Ascomycota</taxon>
        <taxon>Pezizomycotina</taxon>
        <taxon>Eurotiomycetes</taxon>
        <taxon>Eurotiomycetidae</taxon>
        <taxon>Eurotiales</taxon>
        <taxon>Aspergillaceae</taxon>
        <taxon>Aspergillus</taxon>
        <taxon>Aspergillus subgen. Circumdati</taxon>
    </lineage>
</organism>
<feature type="compositionally biased region" description="Polar residues" evidence="1">
    <location>
        <begin position="474"/>
        <end position="487"/>
    </location>
</feature>
<feature type="compositionally biased region" description="Low complexity" evidence="1">
    <location>
        <begin position="225"/>
        <end position="243"/>
    </location>
</feature>
<sequence>MSQPVGLTDSRIVMAEQSNHDVVNQTLSGGDPSPSDVPASTADKTPVGGDAGETKDTATTIRAETGTHAPQGEYQTGAAAEPSGQHGKGEGSEQMPSVSGQLEACVATYSILNETQDTLKYAPVPVAARALEMNGVTSGSDIGEDTASQGGSESDASRAESKLHARAGSKKPTSFKPVTFAKFSVPKAPGTPPISKPSEKAPSSTLTTPLGTPQQTSRPRLVVKSTSSLRDSLSKSGMSASKAGGSGPDPNQVWNKNRPVQQTPPKHLTDEELKQQYGIHMTSRIQEDGAGTESKWADIDDDEDDWAPETIEWTDGTKTNLTHPEPPTTAPIPSQEKAVADFQKDFPLVEQAAPPKEPPKPVPNIPKTITSVGPNPTVLRLGANAERQAKSAGIIAKGPNDKSPLLSTSPAPPPAKSPWAPLPPVEKVSPVMPPMQVQPPMRVPVREPHVADGLSGALPPKEIAADDFNRSWREMQSGTRELYNSRSGRYEPVPDTRKGPWRAEQTFRTPSVLQRPAQGDQAGPAEPSAAFQTHRSSGQDSVHWTRRRTSSNVSGGSGSFGRRMSIGRPDVVHKAFESRRGSQVNGMPDPSVFVREAPKDILHREISPDRRGSGPYSARGPTHVQDKTITASTEVSQAADEQTTVPQAPQEDPVAMQERIMKEKRMEARQRRLDQEKEEEAAKRERIRQKLEALGPPPEKSKSLRRESVDTGKNEANAQQATAHVLHSPPKPPVPEPSGEPKQYGMMKVHHPDTVKKLVERERATEKTVATAGVRRTSSPAREPKQEAPLPNGMQHSNDAPAPSSDQLPDAKIDEQNPQWRGNINPPSSYLPWSPNPKFVNTAPPIANPWKPLSSDKTLGNGIFEQGLGGFPARDISLRSHLGLDQPPIAPAQTFSAPARSPQETTSISPLPSPEVRHVPYEVINPIGRPGPIGPPSSQHTQHRQHENRGTGTAAWNNFHAVASKREAEENDKIRHEMSAIPQGPSSLQVTFNETWRQVRTGDQAGQRQVVGISRSNENNAPLANPLPGLDHPVGNLPFADTHARPLGSVPVRSSRFFPQATETPRKPMPDEAEYYRSPSPPPPEEMSSHPVYTGDCNRPLVHLPAPKPIVKLPPKIVAPPPPPPTFASMVAAPPRTGPQHGTTATSWQEKINTLFGKKTVPERKNALAVTSATKEPLDVQLHIAAVSVSLPFNVELTVGDGEITAKQVEEVEEMFEDREAGSLPVVRVPTHAPPAAWQAALPPTQSKLRAKNLKSMQIHSIEPFSVGFPDRDPSGYIRATIRLPGAIVAKTVSLPKKMGAPNSRSRNSTTYKPRKNMKPRETSGGSVSKKPTSAQQTNGDSSPRRQSRNASWGPRTFSGSQ</sequence>
<dbReference type="Proteomes" id="UP000248340">
    <property type="component" value="Unassembled WGS sequence"/>
</dbReference>
<feature type="compositionally biased region" description="Basic and acidic residues" evidence="1">
    <location>
        <begin position="570"/>
        <end position="580"/>
    </location>
</feature>
<feature type="compositionally biased region" description="Basic and acidic residues" evidence="1">
    <location>
        <begin position="659"/>
        <end position="691"/>
    </location>
</feature>
<feature type="compositionally biased region" description="Basic and acidic residues" evidence="1">
    <location>
        <begin position="699"/>
        <end position="713"/>
    </location>
</feature>
<feature type="region of interest" description="Disordered" evidence="1">
    <location>
        <begin position="1"/>
        <end position="99"/>
    </location>
</feature>
<dbReference type="EMBL" id="KZ821682">
    <property type="protein sequence ID" value="PYH84867.1"/>
    <property type="molecule type" value="Genomic_DNA"/>
</dbReference>